<dbReference type="OrthoDB" id="2973153at2"/>
<dbReference type="InterPro" id="IPR018540">
    <property type="entry name" value="Spo0E-like"/>
</dbReference>
<sequence length="67" mass="7997">MIIVLTKLVLLGKINIKKREMYSKAKQHDLTNPHVVNCSQELDILLNKYQEIQRIQDKCYNLYRSSY</sequence>
<dbReference type="Proteomes" id="UP000294292">
    <property type="component" value="Chromosome"/>
</dbReference>
<evidence type="ECO:0000313" key="2">
    <source>
        <dbReference type="Proteomes" id="UP000294292"/>
    </source>
</evidence>
<dbReference type="GO" id="GO:0043937">
    <property type="term" value="P:regulation of sporulation"/>
    <property type="evidence" value="ECO:0007669"/>
    <property type="project" value="InterPro"/>
</dbReference>
<evidence type="ECO:0000313" key="1">
    <source>
        <dbReference type="EMBL" id="QBP42744.1"/>
    </source>
</evidence>
<dbReference type="AlphaFoldDB" id="A0A4P7A283"/>
<dbReference type="SUPFAM" id="SSF140500">
    <property type="entry name" value="BAS1536-like"/>
    <property type="match status" value="1"/>
</dbReference>
<dbReference type="Pfam" id="PF09388">
    <property type="entry name" value="SpoOE-like"/>
    <property type="match status" value="1"/>
</dbReference>
<proteinExistence type="predicted"/>
<dbReference type="InterPro" id="IPR037208">
    <property type="entry name" value="Spo0E-like_sf"/>
</dbReference>
<dbReference type="Gene3D" id="4.10.280.10">
    <property type="entry name" value="Helix-loop-helix DNA-binding domain"/>
    <property type="match status" value="1"/>
</dbReference>
<keyword evidence="2" id="KW-1185">Reference proteome</keyword>
<dbReference type="KEGG" id="panc:E2636_17070"/>
<dbReference type="GO" id="GO:0046983">
    <property type="term" value="F:protein dimerization activity"/>
    <property type="evidence" value="ECO:0007669"/>
    <property type="project" value="InterPro"/>
</dbReference>
<reference evidence="1 2" key="1">
    <citation type="submission" date="2019-03" db="EMBL/GenBank/DDBJ databases">
        <title>Complete genome sequence of Paenisporosarcina antarctica CGMCC 1.6503T.</title>
        <authorList>
            <person name="Rong J.-C."/>
            <person name="Chi N.-Y."/>
            <person name="Zhang Q.-F."/>
        </authorList>
    </citation>
    <scope>NUCLEOTIDE SEQUENCE [LARGE SCALE GENOMIC DNA]</scope>
    <source>
        <strain evidence="1 2">CGMCC 1.6503</strain>
    </source>
</reference>
<accession>A0A4P7A283</accession>
<protein>
    <submittedName>
        <fullName evidence="1">Aspartyl-phosphate phosphatase Spo0E family protein</fullName>
    </submittedName>
</protein>
<dbReference type="RefSeq" id="WP_134211411.1">
    <property type="nucleotide sequence ID" value="NZ_CP038015.1"/>
</dbReference>
<gene>
    <name evidence="1" type="ORF">E2636_17070</name>
</gene>
<dbReference type="InterPro" id="IPR036638">
    <property type="entry name" value="HLH_DNA-bd_sf"/>
</dbReference>
<organism evidence="1 2">
    <name type="scientific">Paenisporosarcina antarctica</name>
    <dbReference type="NCBI Taxonomy" id="417367"/>
    <lineage>
        <taxon>Bacteria</taxon>
        <taxon>Bacillati</taxon>
        <taxon>Bacillota</taxon>
        <taxon>Bacilli</taxon>
        <taxon>Bacillales</taxon>
        <taxon>Caryophanaceae</taxon>
        <taxon>Paenisporosarcina</taxon>
    </lineage>
</organism>
<dbReference type="EMBL" id="CP038015">
    <property type="protein sequence ID" value="QBP42744.1"/>
    <property type="molecule type" value="Genomic_DNA"/>
</dbReference>
<name>A0A4P7A283_9BACL</name>